<evidence type="ECO:0000313" key="8">
    <source>
        <dbReference type="Proteomes" id="UP001178507"/>
    </source>
</evidence>
<feature type="transmembrane region" description="Helical" evidence="6">
    <location>
        <begin position="151"/>
        <end position="172"/>
    </location>
</feature>
<evidence type="ECO:0000256" key="3">
    <source>
        <dbReference type="ARBA" id="ARBA00022692"/>
    </source>
</evidence>
<dbReference type="Pfam" id="PF00230">
    <property type="entry name" value="MIP"/>
    <property type="match status" value="2"/>
</dbReference>
<reference evidence="7" key="1">
    <citation type="submission" date="2023-08" db="EMBL/GenBank/DDBJ databases">
        <authorList>
            <person name="Chen Y."/>
            <person name="Shah S."/>
            <person name="Dougan E. K."/>
            <person name="Thang M."/>
            <person name="Chan C."/>
        </authorList>
    </citation>
    <scope>NUCLEOTIDE SEQUENCE</scope>
</reference>
<accession>A0AA36I8Q0</accession>
<dbReference type="InterPro" id="IPR022357">
    <property type="entry name" value="MIP_CS"/>
</dbReference>
<dbReference type="PRINTS" id="PR00783">
    <property type="entry name" value="MINTRINSICP"/>
</dbReference>
<gene>
    <name evidence="7" type="ORF">EVOR1521_LOCUS9327</name>
</gene>
<dbReference type="EMBL" id="CAUJNA010000835">
    <property type="protein sequence ID" value="CAJ1381739.1"/>
    <property type="molecule type" value="Genomic_DNA"/>
</dbReference>
<keyword evidence="2" id="KW-0813">Transport</keyword>
<protein>
    <submittedName>
        <fullName evidence="7">Uncharacterized protein</fullName>
    </submittedName>
</protein>
<feature type="transmembrane region" description="Helical" evidence="6">
    <location>
        <begin position="235"/>
        <end position="255"/>
    </location>
</feature>
<feature type="transmembrane region" description="Helical" evidence="6">
    <location>
        <begin position="37"/>
        <end position="56"/>
    </location>
</feature>
<dbReference type="InterPro" id="IPR034294">
    <property type="entry name" value="Aquaporin_transptr"/>
</dbReference>
<comment type="subcellular location">
    <subcellularLocation>
        <location evidence="1">Membrane</location>
        <topology evidence="1">Multi-pass membrane protein</topology>
    </subcellularLocation>
</comment>
<dbReference type="SUPFAM" id="SSF81338">
    <property type="entry name" value="Aquaporin-like"/>
    <property type="match status" value="2"/>
</dbReference>
<evidence type="ECO:0000313" key="7">
    <source>
        <dbReference type="EMBL" id="CAJ1381739.1"/>
    </source>
</evidence>
<evidence type="ECO:0000256" key="5">
    <source>
        <dbReference type="ARBA" id="ARBA00023136"/>
    </source>
</evidence>
<dbReference type="GO" id="GO:0015250">
    <property type="term" value="F:water channel activity"/>
    <property type="evidence" value="ECO:0007669"/>
    <property type="project" value="TreeGrafter"/>
</dbReference>
<keyword evidence="5 6" id="KW-0472">Membrane</keyword>
<evidence type="ECO:0000256" key="6">
    <source>
        <dbReference type="SAM" id="Phobius"/>
    </source>
</evidence>
<dbReference type="InterPro" id="IPR000425">
    <property type="entry name" value="MIP"/>
</dbReference>
<dbReference type="PANTHER" id="PTHR19139">
    <property type="entry name" value="AQUAPORIN TRANSPORTER"/>
    <property type="match status" value="1"/>
</dbReference>
<evidence type="ECO:0000256" key="4">
    <source>
        <dbReference type="ARBA" id="ARBA00022989"/>
    </source>
</evidence>
<sequence>MVVHLIWGGIKRTINGYEVEKKAETPRVDMKAVTTEFLGTLLLTFVGCGAATVHGAGTPVTRLIIAFCFGMSVMAIAFSIGHHSGGHLNCAVTFSLVLGGEVSWNQGLANLLAQCLASILACALLAMIHPCEMDMTTTLATNIPAPGFEDWQVILAEIVGTFLLCFTVWETAVSSAKSCGNNSCLVIGCSVFLAINVLIHVDGCSINPNRSLGPAIVSKLRGCSNFTDGGLAALWMMWVGPLVGGALAAMTRLIFAPQAQSIPSKVKVNWGLQRSDTGFGEESLSKTVDLKAAAAEVVGTALLCFVGCGAAMLNGADTPDKKIVIAMCFGLGVMVNAYSTAHHSGGQLNPAVTLSLVCGQAVPVRQGVVNLVAQSVGSVIGAALLAGIVPCDKDLTTNIASNMRAPGYTEAQVIFGEAVGTFLLCFTVWETAVNPLSDCGKNACLAIGGAVMISVCMLISVDGCSLNPARSLGPAIVASFRGCENYTSGALQDMWMMWVGPCLGGVAAAAVRYPLTDALCKRKEGQEEPAAS</sequence>
<feature type="transmembrane region" description="Helical" evidence="6">
    <location>
        <begin position="443"/>
        <end position="461"/>
    </location>
</feature>
<dbReference type="AlphaFoldDB" id="A0AA36I8Q0"/>
<keyword evidence="3 6" id="KW-0812">Transmembrane</keyword>
<organism evidence="7 8">
    <name type="scientific">Effrenium voratum</name>
    <dbReference type="NCBI Taxonomy" id="2562239"/>
    <lineage>
        <taxon>Eukaryota</taxon>
        <taxon>Sar</taxon>
        <taxon>Alveolata</taxon>
        <taxon>Dinophyceae</taxon>
        <taxon>Suessiales</taxon>
        <taxon>Symbiodiniaceae</taxon>
        <taxon>Effrenium</taxon>
    </lineage>
</organism>
<dbReference type="PANTHER" id="PTHR19139:SF284">
    <property type="entry name" value="AQUAPORIN"/>
    <property type="match status" value="1"/>
</dbReference>
<dbReference type="InterPro" id="IPR023271">
    <property type="entry name" value="Aquaporin-like"/>
</dbReference>
<dbReference type="PROSITE" id="PS00221">
    <property type="entry name" value="MIP"/>
    <property type="match status" value="1"/>
</dbReference>
<evidence type="ECO:0000256" key="2">
    <source>
        <dbReference type="ARBA" id="ARBA00022448"/>
    </source>
</evidence>
<comment type="caution">
    <text evidence="7">The sequence shown here is derived from an EMBL/GenBank/DDBJ whole genome shotgun (WGS) entry which is preliminary data.</text>
</comment>
<feature type="transmembrane region" description="Helical" evidence="6">
    <location>
        <begin position="184"/>
        <end position="201"/>
    </location>
</feature>
<dbReference type="Proteomes" id="UP001178507">
    <property type="component" value="Unassembled WGS sequence"/>
</dbReference>
<dbReference type="GO" id="GO:0005886">
    <property type="term" value="C:plasma membrane"/>
    <property type="evidence" value="ECO:0007669"/>
    <property type="project" value="TreeGrafter"/>
</dbReference>
<name>A0AA36I8Q0_9DINO</name>
<evidence type="ECO:0000256" key="1">
    <source>
        <dbReference type="ARBA" id="ARBA00004141"/>
    </source>
</evidence>
<dbReference type="Gene3D" id="1.20.1080.10">
    <property type="entry name" value="Glycerol uptake facilitator protein"/>
    <property type="match status" value="2"/>
</dbReference>
<feature type="transmembrane region" description="Helical" evidence="6">
    <location>
        <begin position="63"/>
        <end position="80"/>
    </location>
</feature>
<keyword evidence="4 6" id="KW-1133">Transmembrane helix</keyword>
<proteinExistence type="predicted"/>
<feature type="transmembrane region" description="Helical" evidence="6">
    <location>
        <begin position="495"/>
        <end position="515"/>
    </location>
</feature>
<feature type="transmembrane region" description="Helical" evidence="6">
    <location>
        <begin position="111"/>
        <end position="131"/>
    </location>
</feature>
<keyword evidence="8" id="KW-1185">Reference proteome</keyword>